<evidence type="ECO:0000313" key="2">
    <source>
        <dbReference type="EMBL" id="KWD99196.1"/>
    </source>
</evidence>
<proteinExistence type="predicted"/>
<keyword evidence="1" id="KW-1133">Transmembrane helix</keyword>
<dbReference type="OrthoDB" id="8951952at2"/>
<feature type="transmembrane region" description="Helical" evidence="1">
    <location>
        <begin position="55"/>
        <end position="77"/>
    </location>
</feature>
<comment type="caution">
    <text evidence="2">The sequence shown here is derived from an EMBL/GenBank/DDBJ whole genome shotgun (WGS) entry which is preliminary data.</text>
</comment>
<feature type="transmembrane region" description="Helical" evidence="1">
    <location>
        <begin position="21"/>
        <end position="43"/>
    </location>
</feature>
<dbReference type="AlphaFoldDB" id="A0A107FT51"/>
<keyword evidence="1" id="KW-0472">Membrane</keyword>
<evidence type="ECO:0000313" key="3">
    <source>
        <dbReference type="Proteomes" id="UP000062998"/>
    </source>
</evidence>
<dbReference type="Proteomes" id="UP000062998">
    <property type="component" value="Unassembled WGS sequence"/>
</dbReference>
<protein>
    <submittedName>
        <fullName evidence="2">Uncharacterized protein</fullName>
    </submittedName>
</protein>
<sequence length="453" mass="48036">MPVDLSPAGLPSAYPAHGPRLWPWLLGWLLCNGLGAAAVLLLWPAGTPARGTQFWLCLFGIPNAVFFTALAIARTIYEADCFHALFRNRHRAGWLRDRISAAQRPLQVLAAGYCLPLDGKPLSEVLAAKTSQLEARAPRSGTGRVVHSRFADDDPVLVKDADEPTQFDDEPDDEPLDEIEAGITETIPPVEELAPSAPPAPVVHVIEQALVPLVESLLALSKYGPRYAPSVRVLSRPETADMRVEQVRQALQQAGLPELECLVVPATDGLMVADAWLDSGEQRPLLVIAAEWHDAPPPGSTEGAVAVLLGPGVFQLPDPVSVLGLLHRPVTDELEGLGAVLENGVLWGNIDVAGVTTAWISGLDGSHDTKLLAALRDVGLEGIAKQEVQHRLDALVGHAGAAGGWLSVAAALGAAAGTQLILHAPSSTTNAQAAILHVNAPKNHEEPDDERSQ</sequence>
<name>A0A107FT51_9BURK</name>
<dbReference type="EMBL" id="LPIX01000073">
    <property type="protein sequence ID" value="KWD99196.1"/>
    <property type="molecule type" value="Genomic_DNA"/>
</dbReference>
<keyword evidence="1" id="KW-0812">Transmembrane</keyword>
<gene>
    <name evidence="2" type="ORF">WL73_00265</name>
</gene>
<reference evidence="2 3" key="1">
    <citation type="submission" date="2015-11" db="EMBL/GenBank/DDBJ databases">
        <title>Expanding the genomic diversity of Burkholderia species for the development of highly accurate diagnostics.</title>
        <authorList>
            <person name="Sahl J."/>
            <person name="Keim P."/>
            <person name="Wagner D."/>
        </authorList>
    </citation>
    <scope>NUCLEOTIDE SEQUENCE [LARGE SCALE GENOMIC DNA]</scope>
    <source>
        <strain evidence="2 3">MSMB2167WGS</strain>
    </source>
</reference>
<organism evidence="2 3">
    <name type="scientific">Burkholderia ubonensis</name>
    <dbReference type="NCBI Taxonomy" id="101571"/>
    <lineage>
        <taxon>Bacteria</taxon>
        <taxon>Pseudomonadati</taxon>
        <taxon>Pseudomonadota</taxon>
        <taxon>Betaproteobacteria</taxon>
        <taxon>Burkholderiales</taxon>
        <taxon>Burkholderiaceae</taxon>
        <taxon>Burkholderia</taxon>
        <taxon>Burkholderia cepacia complex</taxon>
    </lineage>
</organism>
<dbReference type="RefSeq" id="WP_060325952.1">
    <property type="nucleotide sequence ID" value="NZ_LPIU01000016.1"/>
</dbReference>
<evidence type="ECO:0000256" key="1">
    <source>
        <dbReference type="SAM" id="Phobius"/>
    </source>
</evidence>
<accession>A0A107FT51</accession>